<feature type="compositionally biased region" description="Basic and acidic residues" evidence="1">
    <location>
        <begin position="90"/>
        <end position="111"/>
    </location>
</feature>
<dbReference type="GeneID" id="39574933"/>
<dbReference type="AlphaFoldDB" id="A0A3N2Q1R2"/>
<evidence type="ECO:0000256" key="1">
    <source>
        <dbReference type="SAM" id="MobiDB-lite"/>
    </source>
</evidence>
<dbReference type="OrthoDB" id="5069273at2759"/>
<name>A0A3N2Q1R2_SODAK</name>
<gene>
    <name evidence="2" type="ORF">SODALDRAFT_101574</name>
</gene>
<evidence type="ECO:0000313" key="2">
    <source>
        <dbReference type="EMBL" id="ROT40646.1"/>
    </source>
</evidence>
<accession>A0A3N2Q1R2</accession>
<dbReference type="RefSeq" id="XP_028468452.1">
    <property type="nucleotide sequence ID" value="XM_028606455.1"/>
</dbReference>
<proteinExistence type="predicted"/>
<dbReference type="EMBL" id="ML119052">
    <property type="protein sequence ID" value="ROT40646.1"/>
    <property type="molecule type" value="Genomic_DNA"/>
</dbReference>
<sequence length="111" mass="12873">MSITAARREDIGRLETSINDAITWMEDKSTELQAMVDLVSSISRERREQMSRSASSSTRKNKMGETVSIDDTIQKYERMITELRTAIGNKRREADRLKNEKRDLEKYEDGI</sequence>
<keyword evidence="3" id="KW-1185">Reference proteome</keyword>
<protein>
    <submittedName>
        <fullName evidence="2">Uncharacterized protein</fullName>
    </submittedName>
</protein>
<evidence type="ECO:0000313" key="3">
    <source>
        <dbReference type="Proteomes" id="UP000272025"/>
    </source>
</evidence>
<feature type="region of interest" description="Disordered" evidence="1">
    <location>
        <begin position="43"/>
        <end position="70"/>
    </location>
</feature>
<feature type="region of interest" description="Disordered" evidence="1">
    <location>
        <begin position="89"/>
        <end position="111"/>
    </location>
</feature>
<organism evidence="2 3">
    <name type="scientific">Sodiomyces alkalinus (strain CBS 110278 / VKM F-3762 / F11)</name>
    <name type="common">Alkaliphilic filamentous fungus</name>
    <dbReference type="NCBI Taxonomy" id="1314773"/>
    <lineage>
        <taxon>Eukaryota</taxon>
        <taxon>Fungi</taxon>
        <taxon>Dikarya</taxon>
        <taxon>Ascomycota</taxon>
        <taxon>Pezizomycotina</taxon>
        <taxon>Sordariomycetes</taxon>
        <taxon>Hypocreomycetidae</taxon>
        <taxon>Glomerellales</taxon>
        <taxon>Plectosphaerellaceae</taxon>
        <taxon>Sodiomyces</taxon>
    </lineage>
</organism>
<dbReference type="Proteomes" id="UP000272025">
    <property type="component" value="Unassembled WGS sequence"/>
</dbReference>
<reference evidence="2 3" key="1">
    <citation type="journal article" date="2018" name="Mol. Ecol.">
        <title>The obligate alkalophilic soda-lake fungus Sodiomyces alkalinus has shifted to a protein diet.</title>
        <authorList>
            <person name="Grum-Grzhimaylo A.A."/>
            <person name="Falkoski D.L."/>
            <person name="van den Heuvel J."/>
            <person name="Valero-Jimenez C.A."/>
            <person name="Min B."/>
            <person name="Choi I.G."/>
            <person name="Lipzen A."/>
            <person name="Daum C.G."/>
            <person name="Aanen D.K."/>
            <person name="Tsang A."/>
            <person name="Henrissat B."/>
            <person name="Bilanenko E.N."/>
            <person name="de Vries R.P."/>
            <person name="van Kan J.A.L."/>
            <person name="Grigoriev I.V."/>
            <person name="Debets A.J.M."/>
        </authorList>
    </citation>
    <scope>NUCLEOTIDE SEQUENCE [LARGE SCALE GENOMIC DNA]</scope>
    <source>
        <strain evidence="2 3">F11</strain>
    </source>
</reference>